<dbReference type="GO" id="GO:0051301">
    <property type="term" value="P:cell division"/>
    <property type="evidence" value="ECO:0007669"/>
    <property type="project" value="UniProtKB-KW"/>
</dbReference>
<sequence length="233" mass="25718">MDETRMLATVEDAPGPDMAVTVEDVPAVTFPRTLRGYNPDAVDRVLADERRRNSELRRRLAHDAEAFAAVERERTRLATMTDRLIRERDAAREDARHALTAVARDNEQMIDNCRRQGERIVTEAHTDADRIVAEATGRADAMLDEARQNAARTVEDAAEQAKQAAAEADRIVEEARRRADMLLAAARTRVRSAEERAGAADRAFREITARLTELADALEAGVDGTAADGGTTR</sequence>
<dbReference type="InterPro" id="IPR007793">
    <property type="entry name" value="DivIVA_fam"/>
</dbReference>
<evidence type="ECO:0000256" key="8">
    <source>
        <dbReference type="ARBA" id="ARBA00031737"/>
    </source>
</evidence>
<comment type="similarity">
    <text evidence="2">Belongs to the DivIVA family.</text>
</comment>
<comment type="caution">
    <text evidence="10">The sequence shown here is derived from an EMBL/GenBank/DDBJ whole genome shotgun (WGS) entry which is preliminary data.</text>
</comment>
<organism evidence="10 11">
    <name type="scientific">Bifidobacterium castoris</name>
    <dbReference type="NCBI Taxonomy" id="2306972"/>
    <lineage>
        <taxon>Bacteria</taxon>
        <taxon>Bacillati</taxon>
        <taxon>Actinomycetota</taxon>
        <taxon>Actinomycetes</taxon>
        <taxon>Bifidobacteriales</taxon>
        <taxon>Bifidobacteriaceae</taxon>
        <taxon>Bifidobacterium</taxon>
    </lineage>
</organism>
<evidence type="ECO:0000256" key="5">
    <source>
        <dbReference type="ARBA" id="ARBA00022618"/>
    </source>
</evidence>
<evidence type="ECO:0000256" key="3">
    <source>
        <dbReference type="ARBA" id="ARBA00018787"/>
    </source>
</evidence>
<comment type="subcellular location">
    <subcellularLocation>
        <location evidence="1">Cytoplasm</location>
    </subcellularLocation>
</comment>
<dbReference type="NCBIfam" id="TIGR03544">
    <property type="entry name" value="DivI1A_domain"/>
    <property type="match status" value="1"/>
</dbReference>
<evidence type="ECO:0000256" key="2">
    <source>
        <dbReference type="ARBA" id="ARBA00009008"/>
    </source>
</evidence>
<keyword evidence="4" id="KW-0963">Cytoplasm</keyword>
<evidence type="ECO:0000256" key="7">
    <source>
        <dbReference type="ARBA" id="ARBA00023306"/>
    </source>
</evidence>
<evidence type="ECO:0000256" key="1">
    <source>
        <dbReference type="ARBA" id="ARBA00004496"/>
    </source>
</evidence>
<dbReference type="EMBL" id="QXGI01000001">
    <property type="protein sequence ID" value="RSX49873.1"/>
    <property type="molecule type" value="Genomic_DNA"/>
</dbReference>
<keyword evidence="7" id="KW-0131">Cell cycle</keyword>
<evidence type="ECO:0000313" key="11">
    <source>
        <dbReference type="Proteomes" id="UP000288052"/>
    </source>
</evidence>
<feature type="coiled-coil region" evidence="9">
    <location>
        <begin position="143"/>
        <end position="178"/>
    </location>
</feature>
<dbReference type="Proteomes" id="UP000288052">
    <property type="component" value="Unassembled WGS sequence"/>
</dbReference>
<dbReference type="Gene3D" id="6.10.250.660">
    <property type="match status" value="1"/>
</dbReference>
<dbReference type="RefSeq" id="WP_126031376.1">
    <property type="nucleotide sequence ID" value="NZ_QXGI01000001.1"/>
</dbReference>
<dbReference type="InterPro" id="IPR019933">
    <property type="entry name" value="DivIVA_domain"/>
</dbReference>
<accession>A0A430FAL7</accession>
<dbReference type="OrthoDB" id="3404379at2"/>
<dbReference type="AlphaFoldDB" id="A0A430FAL7"/>
<proteinExistence type="inferred from homology"/>
<dbReference type="GO" id="GO:0005737">
    <property type="term" value="C:cytoplasm"/>
    <property type="evidence" value="ECO:0007669"/>
    <property type="project" value="UniProtKB-SubCell"/>
</dbReference>
<evidence type="ECO:0000313" key="10">
    <source>
        <dbReference type="EMBL" id="RSX49873.1"/>
    </source>
</evidence>
<protein>
    <recommendedName>
        <fullName evidence="3">Cell wall synthesis protein Wag31</fullName>
    </recommendedName>
    <alternativeName>
        <fullName evidence="8">Antigen 84</fullName>
    </alternativeName>
</protein>
<name>A0A430FAL7_9BIFI</name>
<reference evidence="10 11" key="1">
    <citation type="submission" date="2018-09" db="EMBL/GenBank/DDBJ databases">
        <title>Characterization of the phylogenetic diversity of five novel species belonging to the genus Bifidobacterium.</title>
        <authorList>
            <person name="Lugli G.A."/>
            <person name="Duranti S."/>
            <person name="Milani C."/>
        </authorList>
    </citation>
    <scope>NUCLEOTIDE SEQUENCE [LARGE SCALE GENOMIC DNA]</scope>
    <source>
        <strain evidence="10 11">2020B</strain>
    </source>
</reference>
<dbReference type="Gene3D" id="1.20.5.620">
    <property type="entry name" value="F1F0 ATP synthase subunit B, membrane domain"/>
    <property type="match status" value="1"/>
</dbReference>
<dbReference type="PANTHER" id="PTHR35794">
    <property type="entry name" value="CELL DIVISION PROTEIN DIVIVA"/>
    <property type="match status" value="1"/>
</dbReference>
<evidence type="ECO:0000256" key="9">
    <source>
        <dbReference type="SAM" id="Coils"/>
    </source>
</evidence>
<dbReference type="PANTHER" id="PTHR35794:SF2">
    <property type="entry name" value="CELL DIVISION PROTEIN DIVIVA"/>
    <property type="match status" value="1"/>
</dbReference>
<keyword evidence="5" id="KW-0132">Cell division</keyword>
<evidence type="ECO:0000256" key="6">
    <source>
        <dbReference type="ARBA" id="ARBA00023054"/>
    </source>
</evidence>
<evidence type="ECO:0000256" key="4">
    <source>
        <dbReference type="ARBA" id="ARBA00022490"/>
    </source>
</evidence>
<keyword evidence="6 9" id="KW-0175">Coiled coil</keyword>
<keyword evidence="11" id="KW-1185">Reference proteome</keyword>
<gene>
    <name evidence="10" type="ORF">D2E22_0334</name>
</gene>